<name>W9AU16_MYCCO</name>
<keyword evidence="9" id="KW-1185">Reference proteome</keyword>
<evidence type="ECO:0000256" key="3">
    <source>
        <dbReference type="ARBA" id="ARBA00023136"/>
    </source>
</evidence>
<evidence type="ECO:0000256" key="7">
    <source>
        <dbReference type="SAM" id="SignalP"/>
    </source>
</evidence>
<feature type="signal peptide" evidence="7">
    <location>
        <begin position="1"/>
        <end position="28"/>
    </location>
</feature>
<reference evidence="8" key="2">
    <citation type="submission" date="2014-03" db="EMBL/GenBank/DDBJ databases">
        <authorList>
            <person name="Urmite Genomes"/>
        </authorList>
    </citation>
    <scope>NUCLEOTIDE SEQUENCE</scope>
    <source>
        <strain evidence="8">DSM 44829</strain>
    </source>
</reference>
<proteinExistence type="predicted"/>
<dbReference type="RefSeq" id="WP_051561745.1">
    <property type="nucleotide sequence ID" value="NZ_CCBB010000003.1"/>
</dbReference>
<protein>
    <recommendedName>
        <fullName evidence="10">Lipoprotein LpqH</fullName>
    </recommendedName>
</protein>
<dbReference type="PROSITE" id="PS51257">
    <property type="entry name" value="PROKAR_LIPOPROTEIN"/>
    <property type="match status" value="1"/>
</dbReference>
<evidence type="ECO:0000256" key="5">
    <source>
        <dbReference type="ARBA" id="ARBA00023288"/>
    </source>
</evidence>
<organism evidence="8 9">
    <name type="scientific">Mycolicibacterium cosmeticum</name>
    <dbReference type="NCBI Taxonomy" id="258533"/>
    <lineage>
        <taxon>Bacteria</taxon>
        <taxon>Bacillati</taxon>
        <taxon>Actinomycetota</taxon>
        <taxon>Actinomycetes</taxon>
        <taxon>Mycobacteriales</taxon>
        <taxon>Mycobacteriaceae</taxon>
        <taxon>Mycolicibacterium</taxon>
    </lineage>
</organism>
<dbReference type="Pfam" id="PF05481">
    <property type="entry name" value="Myco_19_kDa"/>
    <property type="match status" value="1"/>
</dbReference>
<evidence type="ECO:0000313" key="9">
    <source>
        <dbReference type="Proteomes" id="UP000028870"/>
    </source>
</evidence>
<dbReference type="Proteomes" id="UP000028870">
    <property type="component" value="Unassembled WGS sequence"/>
</dbReference>
<dbReference type="STRING" id="258533.BN977_04125"/>
<evidence type="ECO:0000256" key="1">
    <source>
        <dbReference type="ARBA" id="ARBA00022475"/>
    </source>
</evidence>
<gene>
    <name evidence="8" type="ORF">BN977_04125</name>
</gene>
<evidence type="ECO:0000256" key="4">
    <source>
        <dbReference type="ARBA" id="ARBA00023139"/>
    </source>
</evidence>
<evidence type="ECO:0000256" key="2">
    <source>
        <dbReference type="ARBA" id="ARBA00022729"/>
    </source>
</evidence>
<accession>W9AU16</accession>
<sequence>MRTGSALAVVASGAVLLSAACTRHPAPAPPPPAPPPPAVAPAPVLATDLPPGQAQLIVNGRDAGPLGPVVCSHRDGFSRYTIGETSLGVTVVITDDDVPSVRSVTIGDAGGVSIGYDADVSEDPPKASRNGDTLTVTGAGDGTDSTNPAHIVPTTYALAVTCPV</sequence>
<dbReference type="GO" id="GO:0016020">
    <property type="term" value="C:membrane"/>
    <property type="evidence" value="ECO:0007669"/>
    <property type="project" value="InterPro"/>
</dbReference>
<reference evidence="8" key="1">
    <citation type="submission" date="2014-03" db="EMBL/GenBank/DDBJ databases">
        <title>Draft Genome Sequence of Mycobacterium cosmeticum DSM 44829.</title>
        <authorList>
            <person name="Croce O."/>
            <person name="Robert C."/>
            <person name="Raoult D."/>
            <person name="Drancourt M."/>
        </authorList>
    </citation>
    <scope>NUCLEOTIDE SEQUENCE [LARGE SCALE GENOMIC DNA]</scope>
    <source>
        <strain evidence="8">DSM 44829</strain>
    </source>
</reference>
<keyword evidence="5" id="KW-0449">Lipoprotein</keyword>
<evidence type="ECO:0000256" key="6">
    <source>
        <dbReference type="SAM" id="MobiDB-lite"/>
    </source>
</evidence>
<evidence type="ECO:0000313" key="8">
    <source>
        <dbReference type="EMBL" id="CDO09304.1"/>
    </source>
</evidence>
<feature type="region of interest" description="Disordered" evidence="6">
    <location>
        <begin position="116"/>
        <end position="148"/>
    </location>
</feature>
<keyword evidence="3" id="KW-0472">Membrane</keyword>
<dbReference type="OrthoDB" id="4742271at2"/>
<evidence type="ECO:0008006" key="10">
    <source>
        <dbReference type="Google" id="ProtNLM"/>
    </source>
</evidence>
<feature type="chain" id="PRO_5004916711" description="Lipoprotein LpqH" evidence="7">
    <location>
        <begin position="29"/>
        <end position="164"/>
    </location>
</feature>
<dbReference type="InterPro" id="IPR008691">
    <property type="entry name" value="LpqH"/>
</dbReference>
<keyword evidence="2 7" id="KW-0732">Signal</keyword>
<comment type="caution">
    <text evidence="8">The sequence shown here is derived from an EMBL/GenBank/DDBJ whole genome shotgun (WGS) entry which is preliminary data.</text>
</comment>
<keyword evidence="4" id="KW-0564">Palmitate</keyword>
<dbReference type="EMBL" id="CCBB010000003">
    <property type="protein sequence ID" value="CDO09304.1"/>
    <property type="molecule type" value="Genomic_DNA"/>
</dbReference>
<dbReference type="AlphaFoldDB" id="W9AU16"/>
<keyword evidence="1" id="KW-1003">Cell membrane</keyword>
<dbReference type="eggNOG" id="ENOG5030PYU">
    <property type="taxonomic scope" value="Bacteria"/>
</dbReference>